<evidence type="ECO:0000313" key="5">
    <source>
        <dbReference type="Proteomes" id="UP000233491"/>
    </source>
</evidence>
<reference evidence="4 5" key="1">
    <citation type="submission" date="2017-12" db="EMBL/GenBank/DDBJ databases">
        <title>Anaerobic carbon monoxide metabolism by Pleomorphomonas carboxyditropha sp. nov., a new mesophilic hydrogenogenic carboxidotroph.</title>
        <authorList>
            <person name="Esquivel-Elizondo S."/>
            <person name="Krajmalnik-Brown R."/>
        </authorList>
    </citation>
    <scope>NUCLEOTIDE SEQUENCE [LARGE SCALE GENOMIC DNA]</scope>
    <source>
        <strain evidence="4 5">R5-392</strain>
    </source>
</reference>
<dbReference type="NCBIfam" id="TIGR00103">
    <property type="entry name" value="DNA_YbaB_EbfC"/>
    <property type="match status" value="1"/>
</dbReference>
<dbReference type="InterPro" id="IPR036894">
    <property type="entry name" value="YbaB-like_sf"/>
</dbReference>
<dbReference type="PIRSF" id="PIRSF004555">
    <property type="entry name" value="UCP004555"/>
    <property type="match status" value="1"/>
</dbReference>
<sequence>MFGDIGKMMKEAQQLQARMAEAQEEIARTEATGTSGGGLVSITVTGKGEMKALRIDPSLLKPEEAEIVEDLIVAAFADAKAHVDALVAERMQAVTGKLPLPPGFKLPF</sequence>
<accession>A0A1I4SRL1</accession>
<dbReference type="Pfam" id="PF02575">
    <property type="entry name" value="YbaB_DNA_bd"/>
    <property type="match status" value="1"/>
</dbReference>
<dbReference type="OrthoDB" id="9803080at2"/>
<protein>
    <recommendedName>
        <fullName evidence="2">Nucleoid-associated protein CXZ10_13830</fullName>
    </recommendedName>
</protein>
<comment type="function">
    <text evidence="2">Binds to DNA and alters its conformation. May be involved in regulation of gene expression, nucleoid organization and DNA protection.</text>
</comment>
<dbReference type="Gene3D" id="3.30.1310.10">
    <property type="entry name" value="Nucleoid-associated protein YbaB-like domain"/>
    <property type="match status" value="1"/>
</dbReference>
<comment type="subunit">
    <text evidence="2">Homodimer.</text>
</comment>
<dbReference type="GO" id="GO:0005829">
    <property type="term" value="C:cytosol"/>
    <property type="evidence" value="ECO:0007669"/>
    <property type="project" value="TreeGrafter"/>
</dbReference>
<name>A0A1I4SRL1_9HYPH</name>
<evidence type="ECO:0000256" key="3">
    <source>
        <dbReference type="SAM" id="MobiDB-lite"/>
    </source>
</evidence>
<dbReference type="PANTHER" id="PTHR33449">
    <property type="entry name" value="NUCLEOID-ASSOCIATED PROTEIN YBAB"/>
    <property type="match status" value="1"/>
</dbReference>
<dbReference type="AlphaFoldDB" id="A0A1I4SRL1"/>
<evidence type="ECO:0000256" key="1">
    <source>
        <dbReference type="ARBA" id="ARBA00023125"/>
    </source>
</evidence>
<keyword evidence="1 2" id="KW-0238">DNA-binding</keyword>
<dbReference type="HAMAP" id="MF_00274">
    <property type="entry name" value="DNA_YbaB_EbfC"/>
    <property type="match status" value="1"/>
</dbReference>
<evidence type="ECO:0000256" key="2">
    <source>
        <dbReference type="HAMAP-Rule" id="MF_00274"/>
    </source>
</evidence>
<dbReference type="GO" id="GO:0003677">
    <property type="term" value="F:DNA binding"/>
    <property type="evidence" value="ECO:0007669"/>
    <property type="project" value="UniProtKB-UniRule"/>
</dbReference>
<dbReference type="EMBL" id="PJNW01000011">
    <property type="protein sequence ID" value="PKR88482.1"/>
    <property type="molecule type" value="Genomic_DNA"/>
</dbReference>
<dbReference type="InterPro" id="IPR004401">
    <property type="entry name" value="YbaB/EbfC"/>
</dbReference>
<dbReference type="GO" id="GO:0043590">
    <property type="term" value="C:bacterial nucleoid"/>
    <property type="evidence" value="ECO:0007669"/>
    <property type="project" value="UniProtKB-UniRule"/>
</dbReference>
<dbReference type="Proteomes" id="UP000233491">
    <property type="component" value="Unassembled WGS sequence"/>
</dbReference>
<dbReference type="SUPFAM" id="SSF82607">
    <property type="entry name" value="YbaB-like"/>
    <property type="match status" value="1"/>
</dbReference>
<gene>
    <name evidence="4" type="ORF">CXZ10_13830</name>
</gene>
<keyword evidence="5" id="KW-1185">Reference proteome</keyword>
<comment type="similarity">
    <text evidence="2">Belongs to the YbaB/EbfC family.</text>
</comment>
<feature type="region of interest" description="Disordered" evidence="3">
    <location>
        <begin position="20"/>
        <end position="40"/>
    </location>
</feature>
<evidence type="ECO:0000313" key="4">
    <source>
        <dbReference type="EMBL" id="PKR88482.1"/>
    </source>
</evidence>
<comment type="caution">
    <text evidence="4">The sequence shown here is derived from an EMBL/GenBank/DDBJ whole genome shotgun (WGS) entry which is preliminary data.</text>
</comment>
<dbReference type="PANTHER" id="PTHR33449:SF1">
    <property type="entry name" value="NUCLEOID-ASSOCIATED PROTEIN YBAB"/>
    <property type="match status" value="1"/>
</dbReference>
<dbReference type="RefSeq" id="WP_101289936.1">
    <property type="nucleotide sequence ID" value="NZ_FOUQ01000004.1"/>
</dbReference>
<proteinExistence type="inferred from homology"/>
<organism evidence="4 5">
    <name type="scientific">Pleomorphomonas diazotrophica</name>
    <dbReference type="NCBI Taxonomy" id="1166257"/>
    <lineage>
        <taxon>Bacteria</taxon>
        <taxon>Pseudomonadati</taxon>
        <taxon>Pseudomonadota</taxon>
        <taxon>Alphaproteobacteria</taxon>
        <taxon>Hyphomicrobiales</taxon>
        <taxon>Pleomorphomonadaceae</taxon>
        <taxon>Pleomorphomonas</taxon>
    </lineage>
</organism>
<keyword evidence="2" id="KW-0963">Cytoplasm</keyword>
<comment type="subcellular location">
    <subcellularLocation>
        <location evidence="2">Cytoplasm</location>
        <location evidence="2">Nucleoid</location>
    </subcellularLocation>
</comment>